<evidence type="ECO:0000313" key="3">
    <source>
        <dbReference type="Proteomes" id="UP000095009"/>
    </source>
</evidence>
<feature type="region of interest" description="Disordered" evidence="1">
    <location>
        <begin position="225"/>
        <end position="266"/>
    </location>
</feature>
<proteinExistence type="predicted"/>
<evidence type="ECO:0000256" key="1">
    <source>
        <dbReference type="SAM" id="MobiDB-lite"/>
    </source>
</evidence>
<protein>
    <submittedName>
        <fullName evidence="2">Uncharacterized protein</fullName>
    </submittedName>
</protein>
<feature type="region of interest" description="Disordered" evidence="1">
    <location>
        <begin position="294"/>
        <end position="325"/>
    </location>
</feature>
<reference evidence="2 3" key="1">
    <citation type="journal article" date="2016" name="Proc. Natl. Acad. Sci. U.S.A.">
        <title>Comparative genomics of biotechnologically important yeasts.</title>
        <authorList>
            <person name="Riley R."/>
            <person name="Haridas S."/>
            <person name="Wolfe K.H."/>
            <person name="Lopes M.R."/>
            <person name="Hittinger C.T."/>
            <person name="Goeker M."/>
            <person name="Salamov A.A."/>
            <person name="Wisecaver J.H."/>
            <person name="Long T.M."/>
            <person name="Calvey C.H."/>
            <person name="Aerts A.L."/>
            <person name="Barry K.W."/>
            <person name="Choi C."/>
            <person name="Clum A."/>
            <person name="Coughlan A.Y."/>
            <person name="Deshpande S."/>
            <person name="Douglass A.P."/>
            <person name="Hanson S.J."/>
            <person name="Klenk H.-P."/>
            <person name="LaButti K.M."/>
            <person name="Lapidus A."/>
            <person name="Lindquist E.A."/>
            <person name="Lipzen A.M."/>
            <person name="Meier-Kolthoff J.P."/>
            <person name="Ohm R.A."/>
            <person name="Otillar R.P."/>
            <person name="Pangilinan J.L."/>
            <person name="Peng Y."/>
            <person name="Rokas A."/>
            <person name="Rosa C.A."/>
            <person name="Scheuner C."/>
            <person name="Sibirny A.A."/>
            <person name="Slot J.C."/>
            <person name="Stielow J.B."/>
            <person name="Sun H."/>
            <person name="Kurtzman C.P."/>
            <person name="Blackwell M."/>
            <person name="Grigoriev I.V."/>
            <person name="Jeffries T.W."/>
        </authorList>
    </citation>
    <scope>NUCLEOTIDE SEQUENCE [LARGE SCALE GENOMIC DNA]</scope>
    <source>
        <strain evidence="2 3">DSM 6958</strain>
    </source>
</reference>
<evidence type="ECO:0000313" key="2">
    <source>
        <dbReference type="EMBL" id="ODQ65846.1"/>
    </source>
</evidence>
<name>A0A1E3PK86_9ASCO</name>
<feature type="compositionally biased region" description="Acidic residues" evidence="1">
    <location>
        <begin position="294"/>
        <end position="321"/>
    </location>
</feature>
<accession>A0A1E3PK86</accession>
<keyword evidence="3" id="KW-1185">Reference proteome</keyword>
<dbReference type="OrthoDB" id="5431245at2759"/>
<feature type="compositionally biased region" description="Basic and acidic residues" evidence="1">
    <location>
        <begin position="225"/>
        <end position="235"/>
    </location>
</feature>
<sequence>MLSVSEAYDLSIKARLKLSQEALKPDLNLRHLVCHANLLDKLLMAITAKAKKQTDESKPVITSSDVESYEESAIIFDDELNYFGDISNISKSAPGLHYNTPDDEFSKDPIETSRSIEISHSIDCTHQEFLHSENDNGEWDKIEDITYISDDEQLALFASPDASISFPPKIDENGQNEINDIDQEYTKCNKAAQDNSNYTFSLHTLCAQFNKQSFTSDTESLFESHQDTKSLDELTPRTLQRSSKDSDNDDNTDSRKKLHSNNRCTTSPLARIEGNLALQSQQFDTEDAEIEYENNEIDNDDFNGDINENSDENTNDDDNTDNDSSYLLPGLQLTFSGDEDLEDPDIQGLVTPPTPWSIPQAPFLSRNITNSTKHEQILGISQKYEGSITNSYLGNDYFYPGPPIDNTGLLKPTSKVVDNINNDSPPD</sequence>
<dbReference type="Proteomes" id="UP000095009">
    <property type="component" value="Unassembled WGS sequence"/>
</dbReference>
<gene>
    <name evidence="2" type="ORF">NADFUDRAFT_41835</name>
</gene>
<dbReference type="AlphaFoldDB" id="A0A1E3PK86"/>
<organism evidence="2 3">
    <name type="scientific">Nadsonia fulvescens var. elongata DSM 6958</name>
    <dbReference type="NCBI Taxonomy" id="857566"/>
    <lineage>
        <taxon>Eukaryota</taxon>
        <taxon>Fungi</taxon>
        <taxon>Dikarya</taxon>
        <taxon>Ascomycota</taxon>
        <taxon>Saccharomycotina</taxon>
        <taxon>Dipodascomycetes</taxon>
        <taxon>Dipodascales</taxon>
        <taxon>Dipodascales incertae sedis</taxon>
        <taxon>Nadsonia</taxon>
    </lineage>
</organism>
<dbReference type="EMBL" id="KV454409">
    <property type="protein sequence ID" value="ODQ65846.1"/>
    <property type="molecule type" value="Genomic_DNA"/>
</dbReference>